<evidence type="ECO:0000256" key="7">
    <source>
        <dbReference type="ARBA" id="ARBA00023136"/>
    </source>
</evidence>
<sequence>MARRAGRASGHFACSARTTHALHARYETGQRVTTGTVQPPRSPAAQTGLLIPAAHQKAAYWRAVSVKPDRICASKDPESPGLQSEFVNRDASDVVSGDSAPPLRLIVSGGGTGGHIYPALTTIRTLEAQLAATDRQLDVLWIGTAGSLEARVATAEDVRFEAVATGKIRRAANPLKLFSRSNILDMCRVPLGVLQARRLIAQFGPDVVLTTGGYVAVPTGLGSWLARRPLVVHEQTVRLGLANRLLSRLASRIALSSGSSLSLLGGKLRHSAVVTGNPVRAELFGGDAEEAVSVLGLGGFDRGVPTVYVTGGAQGAVQINRVVREVLPWMLERANVIHQCGKSSIDELTDHAATLAPDLSGRYLVTEFVGPELADVFDLADVVISRSGAGTIAEITALGKASVLIPLASAAGNEQAHNAGVLAERGAAVALLDEVSAHTLRQALEPLLRDTEKRTAIAQSARLCGHPDAAEQLAQLVLSEADRRRSARA</sequence>
<evidence type="ECO:0000313" key="14">
    <source>
        <dbReference type="Proteomes" id="UP000586827"/>
    </source>
</evidence>
<comment type="similarity">
    <text evidence="10">Belongs to the glycosyltransferase 28 family. MurG subfamily.</text>
</comment>
<dbReference type="GO" id="GO:0050511">
    <property type="term" value="F:undecaprenyldiphospho-muramoylpentapeptide beta-N-acetylglucosaminyltransferase activity"/>
    <property type="evidence" value="ECO:0007669"/>
    <property type="project" value="UniProtKB-UniRule"/>
</dbReference>
<evidence type="ECO:0000259" key="12">
    <source>
        <dbReference type="Pfam" id="PF04101"/>
    </source>
</evidence>
<dbReference type="Gene3D" id="3.40.50.2000">
    <property type="entry name" value="Glycogen Phosphorylase B"/>
    <property type="match status" value="2"/>
</dbReference>
<dbReference type="GO" id="GO:0051301">
    <property type="term" value="P:cell division"/>
    <property type="evidence" value="ECO:0007669"/>
    <property type="project" value="UniProtKB-KW"/>
</dbReference>
<protein>
    <recommendedName>
        <fullName evidence="10">UDP-N-acetylglucosamine--N-acetylmuramyl-(pentapeptide) pyrophosphoryl-undecaprenol N-acetylglucosamine transferase</fullName>
        <ecNumber evidence="10">2.4.1.227</ecNumber>
    </recommendedName>
    <alternativeName>
        <fullName evidence="10">Undecaprenyl-PP-MurNAc-pentapeptide-UDPGlcNAc GlcNAc transferase</fullName>
    </alternativeName>
</protein>
<dbReference type="HAMAP" id="MF_00033">
    <property type="entry name" value="MurG"/>
    <property type="match status" value="1"/>
</dbReference>
<evidence type="ECO:0000256" key="5">
    <source>
        <dbReference type="ARBA" id="ARBA00022960"/>
    </source>
</evidence>
<evidence type="ECO:0000256" key="2">
    <source>
        <dbReference type="ARBA" id="ARBA00022618"/>
    </source>
</evidence>
<name>A0A849C516_9NOCA</name>
<keyword evidence="2 10" id="KW-0132">Cell division</keyword>
<dbReference type="EMBL" id="JABELX010000011">
    <property type="protein sequence ID" value="NNH73722.1"/>
    <property type="molecule type" value="Genomic_DNA"/>
</dbReference>
<dbReference type="EC" id="2.4.1.227" evidence="10"/>
<reference evidence="13 14" key="1">
    <citation type="submission" date="2020-05" db="EMBL/GenBank/DDBJ databases">
        <title>MicrobeNet Type strains.</title>
        <authorList>
            <person name="Nicholson A.C."/>
        </authorList>
    </citation>
    <scope>NUCLEOTIDE SEQUENCE [LARGE SCALE GENOMIC DNA]</scope>
    <source>
        <strain evidence="13 14">JCM 3224</strain>
    </source>
</reference>
<proteinExistence type="inferred from homology"/>
<keyword evidence="14" id="KW-1185">Reference proteome</keyword>
<dbReference type="GO" id="GO:0005886">
    <property type="term" value="C:plasma membrane"/>
    <property type="evidence" value="ECO:0007669"/>
    <property type="project" value="UniProtKB-SubCell"/>
</dbReference>
<keyword evidence="5 10" id="KW-0133">Cell shape</keyword>
<evidence type="ECO:0000259" key="11">
    <source>
        <dbReference type="Pfam" id="PF03033"/>
    </source>
</evidence>
<dbReference type="UniPathway" id="UPA00219"/>
<keyword evidence="9 10" id="KW-0961">Cell wall biogenesis/degradation</keyword>
<comment type="caution">
    <text evidence="10">Lacks conserved residue(s) required for the propagation of feature annotation.</text>
</comment>
<evidence type="ECO:0000313" key="13">
    <source>
        <dbReference type="EMBL" id="NNH73722.1"/>
    </source>
</evidence>
<dbReference type="InterPro" id="IPR006009">
    <property type="entry name" value="GlcNAc_MurG"/>
</dbReference>
<comment type="pathway">
    <text evidence="10">Cell wall biogenesis; peptidoglycan biosynthesis.</text>
</comment>
<dbReference type="GO" id="GO:0005975">
    <property type="term" value="P:carbohydrate metabolic process"/>
    <property type="evidence" value="ECO:0007669"/>
    <property type="project" value="InterPro"/>
</dbReference>
<keyword evidence="3 10" id="KW-0328">Glycosyltransferase</keyword>
<dbReference type="AlphaFoldDB" id="A0A849C516"/>
<dbReference type="PANTHER" id="PTHR21015">
    <property type="entry name" value="UDP-N-ACETYLGLUCOSAMINE--N-ACETYLMURAMYL-(PENTAPEPTIDE) PYROPHOSPHORYL-UNDECAPRENOL N-ACETYLGLUCOSAMINE TRANSFERASE 1"/>
    <property type="match status" value="1"/>
</dbReference>
<dbReference type="GO" id="GO:0071555">
    <property type="term" value="P:cell wall organization"/>
    <property type="evidence" value="ECO:0007669"/>
    <property type="project" value="UniProtKB-KW"/>
</dbReference>
<evidence type="ECO:0000256" key="9">
    <source>
        <dbReference type="ARBA" id="ARBA00023316"/>
    </source>
</evidence>
<dbReference type="InterPro" id="IPR004276">
    <property type="entry name" value="GlycoTrans_28_N"/>
</dbReference>
<dbReference type="PANTHER" id="PTHR21015:SF22">
    <property type="entry name" value="GLYCOSYLTRANSFERASE"/>
    <property type="match status" value="1"/>
</dbReference>
<comment type="caution">
    <text evidence="13">The sequence shown here is derived from an EMBL/GenBank/DDBJ whole genome shotgun (WGS) entry which is preliminary data.</text>
</comment>
<evidence type="ECO:0000256" key="3">
    <source>
        <dbReference type="ARBA" id="ARBA00022676"/>
    </source>
</evidence>
<evidence type="ECO:0000256" key="8">
    <source>
        <dbReference type="ARBA" id="ARBA00023306"/>
    </source>
</evidence>
<comment type="function">
    <text evidence="10">Cell wall formation. Catalyzes the transfer of a GlcNAc subunit on undecaprenyl-pyrophosphoryl-MurNAc-pentapeptide (lipid intermediate I) to form undecaprenyl-pyrophosphoryl-MurNAc-(pentapeptide)GlcNAc (lipid intermediate II).</text>
</comment>
<gene>
    <name evidence="10" type="primary">murG</name>
    <name evidence="13" type="ORF">HLB23_28365</name>
</gene>
<keyword evidence="7 10" id="KW-0472">Membrane</keyword>
<accession>A0A849C516</accession>
<dbReference type="CDD" id="cd03785">
    <property type="entry name" value="GT28_MurG"/>
    <property type="match status" value="1"/>
</dbReference>
<dbReference type="Pfam" id="PF03033">
    <property type="entry name" value="Glyco_transf_28"/>
    <property type="match status" value="1"/>
</dbReference>
<dbReference type="SUPFAM" id="SSF53756">
    <property type="entry name" value="UDP-Glycosyltransferase/glycogen phosphorylase"/>
    <property type="match status" value="1"/>
</dbReference>
<evidence type="ECO:0000256" key="6">
    <source>
        <dbReference type="ARBA" id="ARBA00022984"/>
    </source>
</evidence>
<organism evidence="13 14">
    <name type="scientific">Nocardia uniformis</name>
    <dbReference type="NCBI Taxonomy" id="53432"/>
    <lineage>
        <taxon>Bacteria</taxon>
        <taxon>Bacillati</taxon>
        <taxon>Actinomycetota</taxon>
        <taxon>Actinomycetes</taxon>
        <taxon>Mycobacteriales</taxon>
        <taxon>Nocardiaceae</taxon>
        <taxon>Nocardia</taxon>
    </lineage>
</organism>
<keyword evidence="4 10" id="KW-0808">Transferase</keyword>
<evidence type="ECO:0000256" key="1">
    <source>
        <dbReference type="ARBA" id="ARBA00022475"/>
    </source>
</evidence>
<comment type="subcellular location">
    <subcellularLocation>
        <location evidence="10">Cell membrane</location>
        <topology evidence="10">Peripheral membrane protein</topology>
        <orientation evidence="10">Cytoplasmic side</orientation>
    </subcellularLocation>
</comment>
<feature type="binding site" evidence="10">
    <location>
        <position position="415"/>
    </location>
    <ligand>
        <name>UDP-N-acetyl-alpha-D-glucosamine</name>
        <dbReference type="ChEBI" id="CHEBI:57705"/>
    </ligand>
</feature>
<dbReference type="InterPro" id="IPR007235">
    <property type="entry name" value="Glyco_trans_28_C"/>
</dbReference>
<feature type="domain" description="Glycosyltransferase family 28 N-terminal" evidence="11">
    <location>
        <begin position="106"/>
        <end position="254"/>
    </location>
</feature>
<keyword evidence="8 10" id="KW-0131">Cell cycle</keyword>
<dbReference type="GO" id="GO:0009252">
    <property type="term" value="P:peptidoglycan biosynthetic process"/>
    <property type="evidence" value="ECO:0007669"/>
    <property type="project" value="UniProtKB-UniRule"/>
</dbReference>
<dbReference type="Proteomes" id="UP000586827">
    <property type="component" value="Unassembled WGS sequence"/>
</dbReference>
<keyword evidence="1 10" id="KW-1003">Cell membrane</keyword>
<dbReference type="Pfam" id="PF04101">
    <property type="entry name" value="Glyco_tran_28_C"/>
    <property type="match status" value="1"/>
</dbReference>
<evidence type="ECO:0000256" key="10">
    <source>
        <dbReference type="HAMAP-Rule" id="MF_00033"/>
    </source>
</evidence>
<keyword evidence="6 10" id="KW-0573">Peptidoglycan synthesis</keyword>
<feature type="binding site" evidence="10">
    <location>
        <begin position="112"/>
        <end position="114"/>
    </location>
    <ligand>
        <name>UDP-N-acetyl-alpha-D-glucosamine</name>
        <dbReference type="ChEBI" id="CHEBI:57705"/>
    </ligand>
</feature>
<feature type="binding site" evidence="10">
    <location>
        <position position="280"/>
    </location>
    <ligand>
        <name>UDP-N-acetyl-alpha-D-glucosamine</name>
        <dbReference type="ChEBI" id="CHEBI:57705"/>
    </ligand>
</feature>
<feature type="domain" description="Glycosyl transferase family 28 C-terminal" evidence="12">
    <location>
        <begin position="306"/>
        <end position="473"/>
    </location>
</feature>
<evidence type="ECO:0000256" key="4">
    <source>
        <dbReference type="ARBA" id="ARBA00022679"/>
    </source>
</evidence>
<dbReference type="GO" id="GO:0008360">
    <property type="term" value="P:regulation of cell shape"/>
    <property type="evidence" value="ECO:0007669"/>
    <property type="project" value="UniProtKB-KW"/>
</dbReference>
<comment type="catalytic activity">
    <reaction evidence="10">
        <text>di-trans,octa-cis-undecaprenyl diphospho-N-acetyl-alpha-D-muramoyl-L-alanyl-D-glutamyl-meso-2,6-diaminopimeloyl-D-alanyl-D-alanine + UDP-N-acetyl-alpha-D-glucosamine = di-trans,octa-cis-undecaprenyl diphospho-[N-acetyl-alpha-D-glucosaminyl-(1-&gt;4)]-N-acetyl-alpha-D-muramoyl-L-alanyl-D-glutamyl-meso-2,6-diaminopimeloyl-D-alanyl-D-alanine + UDP + H(+)</text>
        <dbReference type="Rhea" id="RHEA:31227"/>
        <dbReference type="ChEBI" id="CHEBI:15378"/>
        <dbReference type="ChEBI" id="CHEBI:57705"/>
        <dbReference type="ChEBI" id="CHEBI:58223"/>
        <dbReference type="ChEBI" id="CHEBI:61387"/>
        <dbReference type="ChEBI" id="CHEBI:61388"/>
        <dbReference type="EC" id="2.4.1.227"/>
    </reaction>
</comment>